<name>A0A5C3FD88_9BASI</name>
<organism evidence="2 3">
    <name type="scientific">Pseudozyma flocculosa</name>
    <dbReference type="NCBI Taxonomy" id="84751"/>
    <lineage>
        <taxon>Eukaryota</taxon>
        <taxon>Fungi</taxon>
        <taxon>Dikarya</taxon>
        <taxon>Basidiomycota</taxon>
        <taxon>Ustilaginomycotina</taxon>
        <taxon>Ustilaginomycetes</taxon>
        <taxon>Ustilaginales</taxon>
        <taxon>Ustilaginaceae</taxon>
        <taxon>Pseudozyma</taxon>
    </lineage>
</organism>
<accession>A0A5C3FD88</accession>
<dbReference type="Proteomes" id="UP000323386">
    <property type="component" value="Unassembled WGS sequence"/>
</dbReference>
<evidence type="ECO:0000313" key="3">
    <source>
        <dbReference type="Proteomes" id="UP000323386"/>
    </source>
</evidence>
<keyword evidence="3" id="KW-1185">Reference proteome</keyword>
<evidence type="ECO:0000313" key="2">
    <source>
        <dbReference type="EMBL" id="SPO41597.1"/>
    </source>
</evidence>
<dbReference type="EMBL" id="OOIP01000029">
    <property type="protein sequence ID" value="SPO41597.1"/>
    <property type="molecule type" value="Genomic_DNA"/>
</dbReference>
<keyword evidence="1" id="KW-0732">Signal</keyword>
<reference evidence="2 3" key="1">
    <citation type="submission" date="2018-03" db="EMBL/GenBank/DDBJ databases">
        <authorList>
            <person name="Guldener U."/>
        </authorList>
    </citation>
    <scope>NUCLEOTIDE SEQUENCE [LARGE SCALE GENOMIC DNA]</scope>
    <source>
        <strain evidence="2 3">DAOM196992</strain>
    </source>
</reference>
<proteinExistence type="predicted"/>
<feature type="chain" id="PRO_5022874646" evidence="1">
    <location>
        <begin position="21"/>
        <end position="186"/>
    </location>
</feature>
<gene>
    <name evidence="2" type="ORF">PSFLO_07079</name>
</gene>
<dbReference type="AlphaFoldDB" id="A0A5C3FD88"/>
<feature type="signal peptide" evidence="1">
    <location>
        <begin position="1"/>
        <end position="20"/>
    </location>
</feature>
<evidence type="ECO:0000256" key="1">
    <source>
        <dbReference type="SAM" id="SignalP"/>
    </source>
</evidence>
<sequence>MRTSLASLSVLLAFPLTAIGAGSDQGLKPFRWVRIGRPGQGVGHIEISQAGQGAFIRLRLDARIQGAPADPSVKLLDYTNPGKPGVVFSDPAGTGASGTTHNCQASTSMVKLCEWIAGEGPHTDYRLNGTCSMLNRVPDRERLSYRRLMPASSLDPRGAIPWAVGTYTGVNEYPVTRNFAFRGGIP</sequence>
<protein>
    <submittedName>
        <fullName evidence="2">Uncharacterized protein</fullName>
    </submittedName>
</protein>